<feature type="compositionally biased region" description="Low complexity" evidence="2">
    <location>
        <begin position="37"/>
        <end position="60"/>
    </location>
</feature>
<dbReference type="Pfam" id="PF01551">
    <property type="entry name" value="Peptidase_M23"/>
    <property type="match status" value="1"/>
</dbReference>
<dbReference type="RefSeq" id="WP_014160940.1">
    <property type="nucleotide sequence ID" value="NC_016147.2"/>
</dbReference>
<dbReference type="eggNOG" id="COG1388">
    <property type="taxonomic scope" value="Bacteria"/>
</dbReference>
<evidence type="ECO:0000259" key="4">
    <source>
        <dbReference type="PROSITE" id="PS51782"/>
    </source>
</evidence>
<evidence type="ECO:0000256" key="3">
    <source>
        <dbReference type="SAM" id="SignalP"/>
    </source>
</evidence>
<dbReference type="GO" id="GO:0004222">
    <property type="term" value="F:metalloendopeptidase activity"/>
    <property type="evidence" value="ECO:0007669"/>
    <property type="project" value="TreeGrafter"/>
</dbReference>
<dbReference type="InterPro" id="IPR018392">
    <property type="entry name" value="LysM"/>
</dbReference>
<reference evidence="5 6" key="1">
    <citation type="journal article" date="2012" name="J. Bacteriol.">
        <title>Complete Genome Sequence of the BTEX-Degrading Bacterium Pseudoxanthomonas spadix BD-a59.</title>
        <authorList>
            <person name="Lee S.H."/>
            <person name="Jin H.M."/>
            <person name="Lee H.J."/>
            <person name="Kim J.M."/>
            <person name="Jeon C.O."/>
        </authorList>
    </citation>
    <scope>NUCLEOTIDE SEQUENCE [LARGE SCALE GENOMIC DNA]</scope>
    <source>
        <strain evidence="5 6">BD-a59</strain>
    </source>
</reference>
<dbReference type="SMART" id="SM00257">
    <property type="entry name" value="LysM"/>
    <property type="match status" value="1"/>
</dbReference>
<dbReference type="InterPro" id="IPR011055">
    <property type="entry name" value="Dup_hybrid_motif"/>
</dbReference>
<evidence type="ECO:0000313" key="6">
    <source>
        <dbReference type="Proteomes" id="UP000005870"/>
    </source>
</evidence>
<proteinExistence type="inferred from homology"/>
<dbReference type="SUPFAM" id="SSF51261">
    <property type="entry name" value="Duplicated hybrid motif"/>
    <property type="match status" value="1"/>
</dbReference>
<dbReference type="SUPFAM" id="SSF54106">
    <property type="entry name" value="LysM domain"/>
    <property type="match status" value="1"/>
</dbReference>
<dbReference type="Gene3D" id="2.70.70.10">
    <property type="entry name" value="Glucose Permease (Domain IIA)"/>
    <property type="match status" value="1"/>
</dbReference>
<name>G7UP72_PSEUP</name>
<feature type="signal peptide" evidence="3">
    <location>
        <begin position="1"/>
        <end position="24"/>
    </location>
</feature>
<dbReference type="PANTHER" id="PTHR21666:SF263">
    <property type="entry name" value="MUREIN HYDROLASE ACTIVATOR NLPD"/>
    <property type="match status" value="1"/>
</dbReference>
<dbReference type="eggNOG" id="COG4942">
    <property type="taxonomic scope" value="Bacteria"/>
</dbReference>
<dbReference type="GO" id="GO:0009279">
    <property type="term" value="C:cell outer membrane"/>
    <property type="evidence" value="ECO:0007669"/>
    <property type="project" value="TreeGrafter"/>
</dbReference>
<dbReference type="AlphaFoldDB" id="G7UP72"/>
<dbReference type="Gene3D" id="3.10.350.10">
    <property type="entry name" value="LysM domain"/>
    <property type="match status" value="1"/>
</dbReference>
<dbReference type="InterPro" id="IPR050570">
    <property type="entry name" value="Cell_wall_metabolism_enzyme"/>
</dbReference>
<dbReference type="KEGG" id="psd:DSC_10610"/>
<keyword evidence="6" id="KW-1185">Reference proteome</keyword>
<feature type="domain" description="LysM" evidence="4">
    <location>
        <begin position="64"/>
        <end position="108"/>
    </location>
</feature>
<protein>
    <submittedName>
        <fullName evidence="5">Outer membrane lipoprotein</fullName>
    </submittedName>
</protein>
<sequence length="269" mass="27479">MNKRMDLAVSFKARAAQLGLVAGAALLVAACSSTVTRTGSASSGRGTSASASAPRAVSRPKYGQSATVQRGQTLYRIATDNGIVPSDLAAWNGLAPPYTIYPGQSLKLYPPGGAAARGSAGTSVASGRAASASASGTAAAAAPIKSDIKWRWPADGQLVGRFVAGDATNQGVDIAGHGGDAVRAAADGVVVYSGAGLVGYGELIIVKHSEAWLSAYGHNRKRLVNEGQNVKAGQQIAEMGRSGASRDMLHFEIRYNGKPVDPLGYLPAR</sequence>
<dbReference type="STRING" id="1045855.DSC_10610"/>
<dbReference type="CDD" id="cd00118">
    <property type="entry name" value="LysM"/>
    <property type="match status" value="1"/>
</dbReference>
<dbReference type="EMBL" id="CP003093">
    <property type="protein sequence ID" value="AER56766.1"/>
    <property type="molecule type" value="Genomic_DNA"/>
</dbReference>
<dbReference type="Proteomes" id="UP000005870">
    <property type="component" value="Chromosome"/>
</dbReference>
<dbReference type="GO" id="GO:0032153">
    <property type="term" value="C:cell division site"/>
    <property type="evidence" value="ECO:0007669"/>
    <property type="project" value="TreeGrafter"/>
</dbReference>
<feature type="region of interest" description="Disordered" evidence="2">
    <location>
        <begin position="37"/>
        <end position="65"/>
    </location>
</feature>
<dbReference type="Pfam" id="PF01476">
    <property type="entry name" value="LysM"/>
    <property type="match status" value="1"/>
</dbReference>
<dbReference type="CDD" id="cd12797">
    <property type="entry name" value="M23_peptidase"/>
    <property type="match status" value="1"/>
</dbReference>
<accession>G7UP72</accession>
<dbReference type="HOGENOM" id="CLU_029425_0_3_6"/>
<evidence type="ECO:0000256" key="1">
    <source>
        <dbReference type="ARBA" id="ARBA00038420"/>
    </source>
</evidence>
<keyword evidence="3" id="KW-0732">Signal</keyword>
<dbReference type="PROSITE" id="PS51257">
    <property type="entry name" value="PROKAR_LIPOPROTEIN"/>
    <property type="match status" value="1"/>
</dbReference>
<dbReference type="InterPro" id="IPR016047">
    <property type="entry name" value="M23ase_b-sheet_dom"/>
</dbReference>
<dbReference type="PANTHER" id="PTHR21666">
    <property type="entry name" value="PEPTIDASE-RELATED"/>
    <property type="match status" value="1"/>
</dbReference>
<gene>
    <name evidence="5" type="ordered locus">DSC_10610</name>
</gene>
<feature type="chain" id="PRO_5003504196" evidence="3">
    <location>
        <begin position="25"/>
        <end position="269"/>
    </location>
</feature>
<dbReference type="PROSITE" id="PS51782">
    <property type="entry name" value="LYSM"/>
    <property type="match status" value="1"/>
</dbReference>
<keyword evidence="5" id="KW-0449">Lipoprotein</keyword>
<organism evidence="5 6">
    <name type="scientific">Pseudoxanthomonas spadix (strain BD-a59)</name>
    <dbReference type="NCBI Taxonomy" id="1045855"/>
    <lineage>
        <taxon>Bacteria</taxon>
        <taxon>Pseudomonadati</taxon>
        <taxon>Pseudomonadota</taxon>
        <taxon>Gammaproteobacteria</taxon>
        <taxon>Lysobacterales</taxon>
        <taxon>Lysobacteraceae</taxon>
        <taxon>Pseudoxanthomonas</taxon>
    </lineage>
</organism>
<evidence type="ECO:0000313" key="5">
    <source>
        <dbReference type="EMBL" id="AER56766.1"/>
    </source>
</evidence>
<evidence type="ECO:0000256" key="2">
    <source>
        <dbReference type="SAM" id="MobiDB-lite"/>
    </source>
</evidence>
<dbReference type="InterPro" id="IPR036779">
    <property type="entry name" value="LysM_dom_sf"/>
</dbReference>
<comment type="similarity">
    <text evidence="1">Belongs to the E.coli NlpD/Haemophilus LppB family.</text>
</comment>